<keyword evidence="1" id="KW-0732">Signal</keyword>
<accession>A0AAD2HT55</accession>
<protein>
    <recommendedName>
        <fullName evidence="4">Secreted protein</fullName>
    </recommendedName>
</protein>
<dbReference type="Proteomes" id="UP001295794">
    <property type="component" value="Unassembled WGS sequence"/>
</dbReference>
<reference evidence="2" key="1">
    <citation type="submission" date="2023-11" db="EMBL/GenBank/DDBJ databases">
        <authorList>
            <person name="De Vega J J."/>
            <person name="De Vega J J."/>
        </authorList>
    </citation>
    <scope>NUCLEOTIDE SEQUENCE</scope>
</reference>
<feature type="chain" id="PRO_5042248686" description="Secreted protein" evidence="1">
    <location>
        <begin position="20"/>
        <end position="141"/>
    </location>
</feature>
<keyword evidence="3" id="KW-1185">Reference proteome</keyword>
<dbReference type="EMBL" id="CAVNYO010000440">
    <property type="protein sequence ID" value="CAK5280891.1"/>
    <property type="molecule type" value="Genomic_DNA"/>
</dbReference>
<proteinExistence type="predicted"/>
<feature type="signal peptide" evidence="1">
    <location>
        <begin position="1"/>
        <end position="19"/>
    </location>
</feature>
<comment type="caution">
    <text evidence="2">The sequence shown here is derived from an EMBL/GenBank/DDBJ whole genome shotgun (WGS) entry which is preliminary data.</text>
</comment>
<evidence type="ECO:0000313" key="2">
    <source>
        <dbReference type="EMBL" id="CAK5280891.1"/>
    </source>
</evidence>
<name>A0AAD2HT55_9AGAR</name>
<organism evidence="2 3">
    <name type="scientific">Mycena citricolor</name>
    <dbReference type="NCBI Taxonomy" id="2018698"/>
    <lineage>
        <taxon>Eukaryota</taxon>
        <taxon>Fungi</taxon>
        <taxon>Dikarya</taxon>
        <taxon>Basidiomycota</taxon>
        <taxon>Agaricomycotina</taxon>
        <taxon>Agaricomycetes</taxon>
        <taxon>Agaricomycetidae</taxon>
        <taxon>Agaricales</taxon>
        <taxon>Marasmiineae</taxon>
        <taxon>Mycenaceae</taxon>
        <taxon>Mycena</taxon>
    </lineage>
</organism>
<evidence type="ECO:0000256" key="1">
    <source>
        <dbReference type="SAM" id="SignalP"/>
    </source>
</evidence>
<dbReference type="AlphaFoldDB" id="A0AAD2HT55"/>
<evidence type="ECO:0000313" key="3">
    <source>
        <dbReference type="Proteomes" id="UP001295794"/>
    </source>
</evidence>
<evidence type="ECO:0008006" key="4">
    <source>
        <dbReference type="Google" id="ProtNLM"/>
    </source>
</evidence>
<sequence>MIAPPALLCAAIDLSLVSAVQCNTKHPASIAYIRDCVWHPSRDMLHKPGPSSLCTSRLGQAATWISSPCASVANFRSGCMCSQQLSAPTRTRSSLAGRRSGSGETAVRQWPDASPNTVLSMCVGFILRRCPDNVPSGPTMI</sequence>
<gene>
    <name evidence="2" type="ORF">MYCIT1_LOCUS31605</name>
</gene>